<evidence type="ECO:0000256" key="4">
    <source>
        <dbReference type="ARBA" id="ARBA00022692"/>
    </source>
</evidence>
<feature type="transmembrane region" description="Helical" evidence="12">
    <location>
        <begin position="175"/>
        <end position="195"/>
    </location>
</feature>
<keyword evidence="8" id="KW-0406">Ion transport</keyword>
<name>A0AAD1T4S6_PELCU</name>
<evidence type="ECO:0000259" key="13">
    <source>
        <dbReference type="Pfam" id="PF07885"/>
    </source>
</evidence>
<dbReference type="GO" id="GO:0005886">
    <property type="term" value="C:plasma membrane"/>
    <property type="evidence" value="ECO:0007669"/>
    <property type="project" value="TreeGrafter"/>
</dbReference>
<evidence type="ECO:0000313" key="14">
    <source>
        <dbReference type="EMBL" id="CAH2316771.1"/>
    </source>
</evidence>
<dbReference type="SUPFAM" id="SSF81324">
    <property type="entry name" value="Voltage-gated potassium channels"/>
    <property type="match status" value="1"/>
</dbReference>
<keyword evidence="3" id="KW-0633">Potassium transport</keyword>
<organism evidence="14 15">
    <name type="scientific">Pelobates cultripes</name>
    <name type="common">Western spadefoot toad</name>
    <dbReference type="NCBI Taxonomy" id="61616"/>
    <lineage>
        <taxon>Eukaryota</taxon>
        <taxon>Metazoa</taxon>
        <taxon>Chordata</taxon>
        <taxon>Craniata</taxon>
        <taxon>Vertebrata</taxon>
        <taxon>Euteleostomi</taxon>
        <taxon>Amphibia</taxon>
        <taxon>Batrachia</taxon>
        <taxon>Anura</taxon>
        <taxon>Pelobatoidea</taxon>
        <taxon>Pelobatidae</taxon>
        <taxon>Pelobates</taxon>
    </lineage>
</organism>
<keyword evidence="10 14" id="KW-0407">Ion channel</keyword>
<keyword evidence="4 12" id="KW-0812">Transmembrane</keyword>
<evidence type="ECO:0000256" key="1">
    <source>
        <dbReference type="ARBA" id="ARBA00004141"/>
    </source>
</evidence>
<keyword evidence="6" id="KW-0630">Potassium</keyword>
<dbReference type="Proteomes" id="UP001295444">
    <property type="component" value="Chromosome 09"/>
</dbReference>
<feature type="transmembrane region" description="Helical" evidence="12">
    <location>
        <begin position="288"/>
        <end position="308"/>
    </location>
</feature>
<evidence type="ECO:0000313" key="15">
    <source>
        <dbReference type="Proteomes" id="UP001295444"/>
    </source>
</evidence>
<evidence type="ECO:0000256" key="9">
    <source>
        <dbReference type="ARBA" id="ARBA00023136"/>
    </source>
</evidence>
<keyword evidence="15" id="KW-1185">Reference proteome</keyword>
<protein>
    <submittedName>
        <fullName evidence="14">Potassium channel subfamily T member 1 isoform X8</fullName>
    </submittedName>
</protein>
<dbReference type="InterPro" id="IPR013099">
    <property type="entry name" value="K_chnl_dom"/>
</dbReference>
<accession>A0AAD1T4S6</accession>
<keyword evidence="9 12" id="KW-0472">Membrane</keyword>
<dbReference type="GO" id="GO:0005228">
    <property type="term" value="F:intracellular sodium-activated potassium channel activity"/>
    <property type="evidence" value="ECO:0007669"/>
    <property type="project" value="TreeGrafter"/>
</dbReference>
<feature type="transmembrane region" description="Helical" evidence="12">
    <location>
        <begin position="235"/>
        <end position="253"/>
    </location>
</feature>
<sequence length="404" mass="45893">MTRAKMKNSPSETSTNSKIVPPISREDLNGVSPLLPNRIMGSLTSDAGQRVQVEFYVNENTFKERLKLFFIKNQRSSLRIRLFNFSLKLLSCLLYIVRVLLDDPTEGIGCWGCVKQNYTERKYPDISWDPILWVDRRMPLWAIQVTVAIISFMETMLLIYLSYKGNIWEQIIRISFILEMINSVPFIITIFWAPLRNLFIPVFLNCWLAKCVLENMINDLHRAIQRTQSAMFNQVIILICTLLCLVFTGMCGIQHLERAGENLSLFKSFYFCIVTFSTVGYGDVTPKIWPSQLLVVIMICVALVVLPLQLDSLGTPLGTLSVPCSLPQSLYSPHKCVSESRFPSLRRPLLATLEPLLSSLRYNTTRLHFCCLTSSGTCGARTLLACLPARAFPGSLTARRFLPL</sequence>
<dbReference type="Pfam" id="PF07885">
    <property type="entry name" value="Ion_trans_2"/>
    <property type="match status" value="1"/>
</dbReference>
<evidence type="ECO:0000256" key="6">
    <source>
        <dbReference type="ARBA" id="ARBA00022958"/>
    </source>
</evidence>
<dbReference type="EMBL" id="OW240920">
    <property type="protein sequence ID" value="CAH2316771.1"/>
    <property type="molecule type" value="Genomic_DNA"/>
</dbReference>
<evidence type="ECO:0000256" key="3">
    <source>
        <dbReference type="ARBA" id="ARBA00022538"/>
    </source>
</evidence>
<evidence type="ECO:0000256" key="5">
    <source>
        <dbReference type="ARBA" id="ARBA00022826"/>
    </source>
</evidence>
<feature type="domain" description="Potassium channel" evidence="13">
    <location>
        <begin position="243"/>
        <end position="314"/>
    </location>
</feature>
<feature type="transmembrane region" description="Helical" evidence="12">
    <location>
        <begin position="265"/>
        <end position="282"/>
    </location>
</feature>
<dbReference type="FunFam" id="1.10.287.70:FF:000069">
    <property type="entry name" value="Potassium sodium-activated channel subfamily T member 1"/>
    <property type="match status" value="1"/>
</dbReference>
<comment type="subcellular location">
    <subcellularLocation>
        <location evidence="1">Membrane</location>
        <topology evidence="1">Multi-pass membrane protein</topology>
    </subcellularLocation>
</comment>
<feature type="region of interest" description="Disordered" evidence="11">
    <location>
        <begin position="1"/>
        <end position="25"/>
    </location>
</feature>
<reference evidence="14" key="1">
    <citation type="submission" date="2022-03" db="EMBL/GenBank/DDBJ databases">
        <authorList>
            <person name="Alioto T."/>
            <person name="Alioto T."/>
            <person name="Gomez Garrido J."/>
        </authorList>
    </citation>
    <scope>NUCLEOTIDE SEQUENCE</scope>
</reference>
<feature type="transmembrane region" description="Helical" evidence="12">
    <location>
        <begin position="141"/>
        <end position="163"/>
    </location>
</feature>
<keyword evidence="7 12" id="KW-1133">Transmembrane helix</keyword>
<evidence type="ECO:0000256" key="12">
    <source>
        <dbReference type="SAM" id="Phobius"/>
    </source>
</evidence>
<dbReference type="PANTHER" id="PTHR10027">
    <property type="entry name" value="CALCIUM-ACTIVATED POTASSIUM CHANNEL ALPHA CHAIN"/>
    <property type="match status" value="1"/>
</dbReference>
<feature type="transmembrane region" description="Helical" evidence="12">
    <location>
        <begin position="82"/>
        <end position="101"/>
    </location>
</feature>
<feature type="compositionally biased region" description="Polar residues" evidence="11">
    <location>
        <begin position="8"/>
        <end position="18"/>
    </location>
</feature>
<dbReference type="GO" id="GO:0015271">
    <property type="term" value="F:outward rectifier potassium channel activity"/>
    <property type="evidence" value="ECO:0007669"/>
    <property type="project" value="TreeGrafter"/>
</dbReference>
<keyword evidence="5" id="KW-0631">Potassium channel</keyword>
<dbReference type="InterPro" id="IPR047871">
    <property type="entry name" value="K_chnl_Slo-like"/>
</dbReference>
<evidence type="ECO:0000256" key="7">
    <source>
        <dbReference type="ARBA" id="ARBA00022989"/>
    </source>
</evidence>
<dbReference type="AlphaFoldDB" id="A0AAD1T4S6"/>
<dbReference type="PANTHER" id="PTHR10027:SF14">
    <property type="entry name" value="POTASSIUM CHANNEL SUBFAMILY T MEMBER 1"/>
    <property type="match status" value="1"/>
</dbReference>
<keyword evidence="2" id="KW-0813">Transport</keyword>
<gene>
    <name evidence="14" type="ORF">PECUL_23A017074</name>
</gene>
<evidence type="ECO:0000256" key="10">
    <source>
        <dbReference type="ARBA" id="ARBA00023303"/>
    </source>
</evidence>
<evidence type="ECO:0000256" key="11">
    <source>
        <dbReference type="SAM" id="MobiDB-lite"/>
    </source>
</evidence>
<evidence type="ECO:0000256" key="8">
    <source>
        <dbReference type="ARBA" id="ARBA00023065"/>
    </source>
</evidence>
<proteinExistence type="predicted"/>
<evidence type="ECO:0000256" key="2">
    <source>
        <dbReference type="ARBA" id="ARBA00022448"/>
    </source>
</evidence>
<dbReference type="Gene3D" id="1.10.287.70">
    <property type="match status" value="1"/>
</dbReference>